<accession>A0ACD3ZIQ4</accession>
<sequence length="1092" mass="121350">MDLATRVVSATSSTAYKQFDTGKRSRRLNSRFGGFIDDQPKHIGSVNGHSAILSAMPLENNTLHQTPKSHCSDVAAPVTSADMGHTPRRTSKTLTAMGAKSREVLDKSFIDTELLRRQEEIAYESFIKGDFSKAEQCLHQALQSSHGDPYEHEDLSKLKLQWALYCCLLGEWDRAATIVSELSNSDFTPLTSIYDLRQAITIALLQEGRLKDAYSTCKSVYEAKKKLLRRDDNDYLACLSLLANICEKRGNTTDARSYRQSMPQEWALANSKDTISPVGYILGRPLLLESILGRKVRICSSQWKAAQLCSNISKSAQLTGPYGNSPPVTASGYRSTFAPSGQTGVHRAELEQARQRTVGGTDTGKEMMIQDAQPDLHPGDKKQSKSFGFPSKPPELFPSARSEPLLRPPSPKKHTRRASEGSRRMPQSRQLDVLHESNRIPTWRPEQDIGHGLSFSVGSASELTNTQRQDPSLRRVRKYKTLRPTNYDTRDEATNQNQNHPRHGAAKSPVQLVSSGSHSNLLSMDPRRMLQVQQPQGRFPVIRGRPNKQIKNQAGYAGRSIDNDTLPPAVGPPVVEAPLSKRYPALKVTAPNMRLSSLDLSRVPSPALSFQIRKVPSSVDMSSLNRPKFIWKVRQNISNLEKSIRPFRESSPGRLPARSKNNIHPHARYFAVSIKYGESDSIAMNTGRESVVICEVPTEINQPPHTAAKAAMIGMKKGIRRGLFFALRESPLIGISGYFSSIRHQSPLTDISDYTVDRSGPRNWRNTANIDPRTDEYHVSYNPEVLSSGFAFDMSWIEQEIAQLAGPGQATHEHGQIATKELENIVCSLPDFLIRTAWRFWANLLVESKLMQHAKVIPHSVAVVQYYLHCGALKLEAGTQPPSAAVVVLNCGEMLVDCVPYLLKARPTTDSHVDVCSCKTSYMAEMAGFKHAQAEFVKMAAQKLIDFNQKLRSKVKSAEIEKRLKILSEYFNRVILPGFQNSGKSWEIPFDLPGRTGGVSSRLTFTDSEVLSCLNPSVSMVRKMLEQTVVLVQPQYEVTHVLLAGPYSASKHLVNELMASLKSVQRRPAKLLNHADASDICVLGTLTHAISC</sequence>
<proteinExistence type="predicted"/>
<dbReference type="Proteomes" id="UP000830768">
    <property type="component" value="Chromosome 10"/>
</dbReference>
<evidence type="ECO:0000313" key="1">
    <source>
        <dbReference type="EMBL" id="UPL01230.1"/>
    </source>
</evidence>
<organism evidence="1 2">
    <name type="scientific">Fusarium solani subsp. cucurbitae</name>
    <name type="common">Neocosmosporum cucurbitae</name>
    <dbReference type="NCBI Taxonomy" id="2747967"/>
    <lineage>
        <taxon>Eukaryota</taxon>
        <taxon>Fungi</taxon>
        <taxon>Dikarya</taxon>
        <taxon>Ascomycota</taxon>
        <taxon>Pezizomycotina</taxon>
        <taxon>Sordariomycetes</taxon>
        <taxon>Hypocreomycetidae</taxon>
        <taxon>Hypocreales</taxon>
        <taxon>Nectriaceae</taxon>
        <taxon>Fusarium</taxon>
        <taxon>Fusarium solani species complex</taxon>
    </lineage>
</organism>
<reference evidence="1" key="1">
    <citation type="submission" date="2021-11" db="EMBL/GenBank/DDBJ databases">
        <title>Fusarium solani-melongenae Genome sequencing and assembly.</title>
        <authorList>
            <person name="Xie S."/>
            <person name="Huang L."/>
            <person name="Zhang X."/>
        </authorList>
    </citation>
    <scope>NUCLEOTIDE SEQUENCE</scope>
    <source>
        <strain evidence="1">CRI 24-3</strain>
    </source>
</reference>
<gene>
    <name evidence="1" type="ORF">LCI18_012164</name>
</gene>
<name>A0ACD3ZIQ4_FUSSC</name>
<dbReference type="EMBL" id="CP090038">
    <property type="protein sequence ID" value="UPL01230.1"/>
    <property type="molecule type" value="Genomic_DNA"/>
</dbReference>
<evidence type="ECO:0000313" key="2">
    <source>
        <dbReference type="Proteomes" id="UP000830768"/>
    </source>
</evidence>
<keyword evidence="2" id="KW-1185">Reference proteome</keyword>
<protein>
    <submittedName>
        <fullName evidence="1">Uncharacterized protein</fullName>
    </submittedName>
</protein>